<dbReference type="EMBL" id="MN739563">
    <property type="protein sequence ID" value="QHT13111.1"/>
    <property type="molecule type" value="Genomic_DNA"/>
</dbReference>
<evidence type="ECO:0000256" key="1">
    <source>
        <dbReference type="ARBA" id="ARBA00004496"/>
    </source>
</evidence>
<name>A0A6C0D9G8_9ZZZZ</name>
<organism evidence="8">
    <name type="scientific">viral metagenome</name>
    <dbReference type="NCBI Taxonomy" id="1070528"/>
    <lineage>
        <taxon>unclassified sequences</taxon>
        <taxon>metagenomes</taxon>
        <taxon>organismal metagenomes</taxon>
    </lineage>
</organism>
<dbReference type="AlphaFoldDB" id="A0A6C0D9G8"/>
<evidence type="ECO:0000256" key="5">
    <source>
        <dbReference type="ARBA" id="ARBA00022840"/>
    </source>
</evidence>
<protein>
    <recommendedName>
        <fullName evidence="6">PhoH-like protein</fullName>
    </recommendedName>
</protein>
<dbReference type="GO" id="GO:0005829">
    <property type="term" value="C:cytosol"/>
    <property type="evidence" value="ECO:0007669"/>
    <property type="project" value="TreeGrafter"/>
</dbReference>
<proteinExistence type="inferred from homology"/>
<reference evidence="8" key="1">
    <citation type="journal article" date="2020" name="Nature">
        <title>Giant virus diversity and host interactions through global metagenomics.</title>
        <authorList>
            <person name="Schulz F."/>
            <person name="Roux S."/>
            <person name="Paez-Espino D."/>
            <person name="Jungbluth S."/>
            <person name="Walsh D.A."/>
            <person name="Denef V.J."/>
            <person name="McMahon K.D."/>
            <person name="Konstantinidis K.T."/>
            <person name="Eloe-Fadrosh E.A."/>
            <person name="Kyrpides N.C."/>
            <person name="Woyke T."/>
        </authorList>
    </citation>
    <scope>NUCLEOTIDE SEQUENCE</scope>
    <source>
        <strain evidence="8">GVMAG-M-3300023174-131</strain>
    </source>
</reference>
<evidence type="ECO:0000256" key="4">
    <source>
        <dbReference type="ARBA" id="ARBA00022741"/>
    </source>
</evidence>
<dbReference type="Gene3D" id="3.40.50.300">
    <property type="entry name" value="P-loop containing nucleotide triphosphate hydrolases"/>
    <property type="match status" value="1"/>
</dbReference>
<dbReference type="PANTHER" id="PTHR30473:SF1">
    <property type="entry name" value="PHOH-LIKE PROTEIN"/>
    <property type="match status" value="1"/>
</dbReference>
<dbReference type="GO" id="GO:0005524">
    <property type="term" value="F:ATP binding"/>
    <property type="evidence" value="ECO:0007669"/>
    <property type="project" value="UniProtKB-KW"/>
</dbReference>
<dbReference type="InterPro" id="IPR003714">
    <property type="entry name" value="PhoH"/>
</dbReference>
<keyword evidence="3" id="KW-0963">Cytoplasm</keyword>
<feature type="domain" description="PhoH-like protein" evidence="7">
    <location>
        <begin position="18"/>
        <end position="227"/>
    </location>
</feature>
<keyword evidence="5" id="KW-0067">ATP-binding</keyword>
<comment type="similarity">
    <text evidence="2">Belongs to the PhoH family.</text>
</comment>
<sequence length="228" mass="25945">MKFASLLISAFVSKYILKNTKQVKFQEFINNPKLNIVVCTGPAGTGKTMIPCQEAIRKLKNEEINKIIITRPAVPVEENLGFLPGTFEDKVYPYMIPIYDYFLEHYTKEGLTTLIRSGKLEIAPLAFMRGRTFKDAIIIADEMQNTSPSQMKMILTRIGNNSKLIITGDLQQNDINIETNGLQELVNLLGNKYPEYHLMLKDGFGYIHFDNSCIQRSAVIEKVLNLYN</sequence>
<dbReference type="SUPFAM" id="SSF52540">
    <property type="entry name" value="P-loop containing nucleoside triphosphate hydrolases"/>
    <property type="match status" value="1"/>
</dbReference>
<keyword evidence="4" id="KW-0547">Nucleotide-binding</keyword>
<dbReference type="InterPro" id="IPR027417">
    <property type="entry name" value="P-loop_NTPase"/>
</dbReference>
<dbReference type="PANTHER" id="PTHR30473">
    <property type="entry name" value="PROTEIN PHOH"/>
    <property type="match status" value="1"/>
</dbReference>
<dbReference type="Pfam" id="PF02562">
    <property type="entry name" value="PhoH"/>
    <property type="match status" value="1"/>
</dbReference>
<evidence type="ECO:0000256" key="2">
    <source>
        <dbReference type="ARBA" id="ARBA00010393"/>
    </source>
</evidence>
<evidence type="ECO:0000313" key="8">
    <source>
        <dbReference type="EMBL" id="QHT13111.1"/>
    </source>
</evidence>
<evidence type="ECO:0000259" key="7">
    <source>
        <dbReference type="Pfam" id="PF02562"/>
    </source>
</evidence>
<dbReference type="InterPro" id="IPR051451">
    <property type="entry name" value="PhoH2-like"/>
</dbReference>
<comment type="subcellular location">
    <subcellularLocation>
        <location evidence="1">Cytoplasm</location>
    </subcellularLocation>
</comment>
<evidence type="ECO:0000256" key="6">
    <source>
        <dbReference type="ARBA" id="ARBA00039970"/>
    </source>
</evidence>
<accession>A0A6C0D9G8</accession>
<evidence type="ECO:0000256" key="3">
    <source>
        <dbReference type="ARBA" id="ARBA00022490"/>
    </source>
</evidence>